<keyword evidence="8 15" id="KW-0819">tRNA processing</keyword>
<keyword evidence="5 15" id="KW-0963">Cytoplasm</keyword>
<reference evidence="19" key="1">
    <citation type="submission" date="2009-12" db="EMBL/GenBank/DDBJ databases">
        <title>Sequence of Clostridiales genomosp. BVAB3 str. UPII9-5.</title>
        <authorList>
            <person name="Madupu R."/>
            <person name="Durkin A.S."/>
            <person name="Torralba M."/>
            <person name="Methe B."/>
            <person name="Sutton G.G."/>
            <person name="Strausberg R.L."/>
            <person name="Nelson K.E."/>
        </authorList>
    </citation>
    <scope>NUCLEOTIDE SEQUENCE [LARGE SCALE GENOMIC DNA]</scope>
    <source>
        <strain evidence="19">W1219</strain>
    </source>
</reference>
<dbReference type="GO" id="GO:0004525">
    <property type="term" value="F:ribonuclease III activity"/>
    <property type="evidence" value="ECO:0007669"/>
    <property type="project" value="UniProtKB-UniRule"/>
</dbReference>
<evidence type="ECO:0000256" key="9">
    <source>
        <dbReference type="ARBA" id="ARBA00022722"/>
    </source>
</evidence>
<dbReference type="GO" id="GO:0003725">
    <property type="term" value="F:double-stranded RNA binding"/>
    <property type="evidence" value="ECO:0007669"/>
    <property type="project" value="TreeGrafter"/>
</dbReference>
<keyword evidence="14 15" id="KW-0694">RNA-binding</keyword>
<dbReference type="FunFam" id="1.10.1520.10:FF:000001">
    <property type="entry name" value="Ribonuclease 3"/>
    <property type="match status" value="1"/>
</dbReference>
<dbReference type="EC" id="3.1.26.3" evidence="15"/>
<evidence type="ECO:0000256" key="5">
    <source>
        <dbReference type="ARBA" id="ARBA00022490"/>
    </source>
</evidence>
<dbReference type="PANTHER" id="PTHR11207:SF0">
    <property type="entry name" value="RIBONUCLEASE 3"/>
    <property type="match status" value="1"/>
</dbReference>
<evidence type="ECO:0000256" key="10">
    <source>
        <dbReference type="ARBA" id="ARBA00022723"/>
    </source>
</evidence>
<feature type="binding site" evidence="15">
    <location>
        <position position="117"/>
    </location>
    <ligand>
        <name>Mg(2+)</name>
        <dbReference type="ChEBI" id="CHEBI:18420"/>
    </ligand>
</feature>
<comment type="subcellular location">
    <subcellularLocation>
        <location evidence="2 15">Cytoplasm</location>
    </subcellularLocation>
</comment>
<dbReference type="PANTHER" id="PTHR11207">
    <property type="entry name" value="RIBONUCLEASE III"/>
    <property type="match status" value="1"/>
</dbReference>
<feature type="domain" description="RNase III" evidence="17">
    <location>
        <begin position="3"/>
        <end position="128"/>
    </location>
</feature>
<keyword evidence="19" id="KW-1185">Reference proteome</keyword>
<evidence type="ECO:0000256" key="12">
    <source>
        <dbReference type="ARBA" id="ARBA00022801"/>
    </source>
</evidence>
<comment type="similarity">
    <text evidence="3">Belongs to the ribonuclease III family.</text>
</comment>
<evidence type="ECO:0000313" key="19">
    <source>
        <dbReference type="Proteomes" id="UP000005017"/>
    </source>
</evidence>
<dbReference type="HAMAP" id="MF_00104">
    <property type="entry name" value="RNase_III"/>
    <property type="match status" value="1"/>
</dbReference>
<dbReference type="SUPFAM" id="SSF54768">
    <property type="entry name" value="dsRNA-binding domain-like"/>
    <property type="match status" value="1"/>
</dbReference>
<keyword evidence="12 15" id="KW-0378">Hydrolase</keyword>
<dbReference type="PROSITE" id="PS50137">
    <property type="entry name" value="DS_RBD"/>
    <property type="match status" value="1"/>
</dbReference>
<comment type="function">
    <text evidence="15">Digests double-stranded RNA. Involved in the processing of primary rRNA transcript to yield the immediate precursors to the large and small rRNAs (23S and 16S). Processes some mRNAs, and tRNAs when they are encoded in the rRNA operon. Processes pre-crRNA and tracrRNA of type II CRISPR loci if present in the organism.</text>
</comment>
<comment type="cofactor">
    <cofactor evidence="15">
        <name>Mg(2+)</name>
        <dbReference type="ChEBI" id="CHEBI:18420"/>
    </cofactor>
</comment>
<comment type="subunit">
    <text evidence="4 15">Homodimer.</text>
</comment>
<dbReference type="Gene3D" id="3.30.160.20">
    <property type="match status" value="1"/>
</dbReference>
<dbReference type="NCBIfam" id="TIGR02191">
    <property type="entry name" value="RNaseIII"/>
    <property type="match status" value="1"/>
</dbReference>
<dbReference type="OrthoDB" id="9805026at2"/>
<gene>
    <name evidence="15 18" type="primary">rnc</name>
    <name evidence="18" type="ORF">HMPREF9013_0413</name>
</gene>
<feature type="active site" evidence="15">
    <location>
        <position position="117"/>
    </location>
</feature>
<protein>
    <recommendedName>
        <fullName evidence="15">Ribonuclease 3</fullName>
        <ecNumber evidence="15">3.1.26.3</ecNumber>
    </recommendedName>
    <alternativeName>
        <fullName evidence="15">Ribonuclease III</fullName>
        <shortName evidence="15">RNase III</shortName>
    </alternativeName>
</protein>
<keyword evidence="10 15" id="KW-0479">Metal-binding</keyword>
<keyword evidence="15" id="KW-0699">rRNA-binding</keyword>
<evidence type="ECO:0000313" key="18">
    <source>
        <dbReference type="EMBL" id="EFC05134.1"/>
    </source>
</evidence>
<evidence type="ECO:0000256" key="14">
    <source>
        <dbReference type="ARBA" id="ARBA00022884"/>
    </source>
</evidence>
<evidence type="ECO:0000256" key="3">
    <source>
        <dbReference type="ARBA" id="ARBA00010183"/>
    </source>
</evidence>
<keyword evidence="13 15" id="KW-0460">Magnesium</keyword>
<dbReference type="GO" id="GO:0010468">
    <property type="term" value="P:regulation of gene expression"/>
    <property type="evidence" value="ECO:0007669"/>
    <property type="project" value="TreeGrafter"/>
</dbReference>
<dbReference type="Gene3D" id="1.10.1520.10">
    <property type="entry name" value="Ribonuclease III domain"/>
    <property type="match status" value="1"/>
</dbReference>
<dbReference type="CDD" id="cd10845">
    <property type="entry name" value="DSRM_RNAse_III_family"/>
    <property type="match status" value="1"/>
</dbReference>
<proteinExistence type="inferred from homology"/>
<evidence type="ECO:0000256" key="1">
    <source>
        <dbReference type="ARBA" id="ARBA00000109"/>
    </source>
</evidence>
<name>D2MQ65_9FIRM</name>
<dbReference type="Pfam" id="PF00035">
    <property type="entry name" value="dsrm"/>
    <property type="match status" value="1"/>
</dbReference>
<dbReference type="SUPFAM" id="SSF69065">
    <property type="entry name" value="RNase III domain-like"/>
    <property type="match status" value="1"/>
</dbReference>
<dbReference type="STRING" id="679192.HMPREF9013_0413"/>
<keyword evidence="11 15" id="KW-0255">Endonuclease</keyword>
<dbReference type="Proteomes" id="UP000005017">
    <property type="component" value="Unassembled WGS sequence"/>
</dbReference>
<evidence type="ECO:0000256" key="15">
    <source>
        <dbReference type="HAMAP-Rule" id="MF_00104"/>
    </source>
</evidence>
<comment type="caution">
    <text evidence="18">The sequence shown here is derived from an EMBL/GenBank/DDBJ whole genome shotgun (WGS) entry which is preliminary data.</text>
</comment>
<evidence type="ECO:0000256" key="4">
    <source>
        <dbReference type="ARBA" id="ARBA00011738"/>
    </source>
</evidence>
<dbReference type="Pfam" id="PF14622">
    <property type="entry name" value="Ribonucleas_3_3"/>
    <property type="match status" value="1"/>
</dbReference>
<feature type="binding site" evidence="15">
    <location>
        <position position="114"/>
    </location>
    <ligand>
        <name>Mg(2+)</name>
        <dbReference type="ChEBI" id="CHEBI:18420"/>
    </ligand>
</feature>
<feature type="binding site" evidence="15">
    <location>
        <position position="43"/>
    </location>
    <ligand>
        <name>Mg(2+)</name>
        <dbReference type="ChEBI" id="CHEBI:18420"/>
    </ligand>
</feature>
<dbReference type="eggNOG" id="COG0571">
    <property type="taxonomic scope" value="Bacteria"/>
</dbReference>
<keyword evidence="6 15" id="KW-0698">rRNA processing</keyword>
<dbReference type="GO" id="GO:0008033">
    <property type="term" value="P:tRNA processing"/>
    <property type="evidence" value="ECO:0007669"/>
    <property type="project" value="UniProtKB-KW"/>
</dbReference>
<keyword evidence="9 15" id="KW-0540">Nuclease</keyword>
<dbReference type="GO" id="GO:0042802">
    <property type="term" value="F:identical protein binding"/>
    <property type="evidence" value="ECO:0007669"/>
    <property type="project" value="UniProtKB-ARBA"/>
</dbReference>
<dbReference type="GO" id="GO:0046872">
    <property type="term" value="F:metal ion binding"/>
    <property type="evidence" value="ECO:0007669"/>
    <property type="project" value="UniProtKB-KW"/>
</dbReference>
<dbReference type="EMBL" id="ADFR01000016">
    <property type="protein sequence ID" value="EFC05134.1"/>
    <property type="molecule type" value="Genomic_DNA"/>
</dbReference>
<dbReference type="CDD" id="cd00593">
    <property type="entry name" value="RIBOc"/>
    <property type="match status" value="1"/>
</dbReference>
<dbReference type="GO" id="GO:0005737">
    <property type="term" value="C:cytoplasm"/>
    <property type="evidence" value="ECO:0007669"/>
    <property type="project" value="UniProtKB-SubCell"/>
</dbReference>
<evidence type="ECO:0000256" key="8">
    <source>
        <dbReference type="ARBA" id="ARBA00022694"/>
    </source>
</evidence>
<dbReference type="FunFam" id="3.30.160.20:FF:000003">
    <property type="entry name" value="Ribonuclease 3"/>
    <property type="match status" value="1"/>
</dbReference>
<accession>D2MQ65</accession>
<dbReference type="InterPro" id="IPR000999">
    <property type="entry name" value="RNase_III_dom"/>
</dbReference>
<evidence type="ECO:0000259" key="16">
    <source>
        <dbReference type="PROSITE" id="PS50137"/>
    </source>
</evidence>
<feature type="active site" evidence="15">
    <location>
        <position position="47"/>
    </location>
</feature>
<sequence length="226" mass="24786">MDIHNFLTAQGIKVDHFELIEQALTHSSYANEHGSKADNERLEFMGDAVLQLWSSAQIYPLNLSEGQMTRLRSQLVCESALANYSRQLGLNQYIRLGKGEEHSGGREKDAIIADALEAFLGALFLDQGMLAVDLILRQVITPHLQQAKEIVQGVQLDYKTRLQEVVQADSRRSLVYQLVSEKGPSNAPTFMMNAVVDGLVLGTGSGGSKKAAEQAAAKNAFEKLAK</sequence>
<dbReference type="GO" id="GO:0006364">
    <property type="term" value="P:rRNA processing"/>
    <property type="evidence" value="ECO:0007669"/>
    <property type="project" value="UniProtKB-UniRule"/>
</dbReference>
<dbReference type="GO" id="GO:0019843">
    <property type="term" value="F:rRNA binding"/>
    <property type="evidence" value="ECO:0007669"/>
    <property type="project" value="UniProtKB-KW"/>
</dbReference>
<evidence type="ECO:0000256" key="7">
    <source>
        <dbReference type="ARBA" id="ARBA00022664"/>
    </source>
</evidence>
<dbReference type="SMART" id="SM00535">
    <property type="entry name" value="RIBOc"/>
    <property type="match status" value="1"/>
</dbReference>
<evidence type="ECO:0000259" key="17">
    <source>
        <dbReference type="PROSITE" id="PS50142"/>
    </source>
</evidence>
<dbReference type="InterPro" id="IPR011907">
    <property type="entry name" value="RNase_III"/>
</dbReference>
<dbReference type="GO" id="GO:0006397">
    <property type="term" value="P:mRNA processing"/>
    <property type="evidence" value="ECO:0007669"/>
    <property type="project" value="UniProtKB-UniRule"/>
</dbReference>
<dbReference type="SMART" id="SM00358">
    <property type="entry name" value="DSRM"/>
    <property type="match status" value="1"/>
</dbReference>
<feature type="domain" description="DRBM" evidence="16">
    <location>
        <begin position="157"/>
        <end position="226"/>
    </location>
</feature>
<keyword evidence="7 15" id="KW-0507">mRNA processing</keyword>
<comment type="catalytic activity">
    <reaction evidence="1 15">
        <text>Endonucleolytic cleavage to 5'-phosphomonoester.</text>
        <dbReference type="EC" id="3.1.26.3"/>
    </reaction>
</comment>
<evidence type="ECO:0000256" key="6">
    <source>
        <dbReference type="ARBA" id="ARBA00022552"/>
    </source>
</evidence>
<dbReference type="RefSeq" id="WP_006627528.1">
    <property type="nucleotide sequence ID" value="NZ_ADFR01000016.1"/>
</dbReference>
<evidence type="ECO:0000256" key="2">
    <source>
        <dbReference type="ARBA" id="ARBA00004496"/>
    </source>
</evidence>
<dbReference type="AlphaFoldDB" id="D2MQ65"/>
<dbReference type="PROSITE" id="PS50142">
    <property type="entry name" value="RNASE_3_2"/>
    <property type="match status" value="1"/>
</dbReference>
<evidence type="ECO:0000256" key="13">
    <source>
        <dbReference type="ARBA" id="ARBA00022842"/>
    </source>
</evidence>
<evidence type="ECO:0000256" key="11">
    <source>
        <dbReference type="ARBA" id="ARBA00022759"/>
    </source>
</evidence>
<organism evidence="18 19">
    <name type="scientific">Bulleidia extructa W1219</name>
    <dbReference type="NCBI Taxonomy" id="679192"/>
    <lineage>
        <taxon>Bacteria</taxon>
        <taxon>Bacillati</taxon>
        <taxon>Bacillota</taxon>
        <taxon>Erysipelotrichia</taxon>
        <taxon>Erysipelotrichales</taxon>
        <taxon>Erysipelotrichaceae</taxon>
        <taxon>Bulleidia</taxon>
    </lineage>
</organism>
<dbReference type="InterPro" id="IPR036389">
    <property type="entry name" value="RNase_III_sf"/>
</dbReference>
<dbReference type="InterPro" id="IPR014720">
    <property type="entry name" value="dsRBD_dom"/>
</dbReference>